<evidence type="ECO:0000313" key="1">
    <source>
        <dbReference type="EMBL" id="KAJ8107203.1"/>
    </source>
</evidence>
<accession>A0ACC2HWU5</accession>
<protein>
    <submittedName>
        <fullName evidence="1">Uncharacterized protein</fullName>
    </submittedName>
</protein>
<reference evidence="1" key="1">
    <citation type="submission" date="2022-11" db="EMBL/GenBank/DDBJ databases">
        <title>Genome Sequence of Nemania bipapillata.</title>
        <authorList>
            <person name="Buettner E."/>
        </authorList>
    </citation>
    <scope>NUCLEOTIDE SEQUENCE</scope>
    <source>
        <strain evidence="1">CP14</strain>
    </source>
</reference>
<keyword evidence="2" id="KW-1185">Reference proteome</keyword>
<proteinExistence type="predicted"/>
<comment type="caution">
    <text evidence="1">The sequence shown here is derived from an EMBL/GenBank/DDBJ whole genome shotgun (WGS) entry which is preliminary data.</text>
</comment>
<name>A0ACC2HWU5_9PEZI</name>
<evidence type="ECO:0000313" key="2">
    <source>
        <dbReference type="Proteomes" id="UP001153334"/>
    </source>
</evidence>
<dbReference type="EMBL" id="JAPESX010002598">
    <property type="protein sequence ID" value="KAJ8107203.1"/>
    <property type="molecule type" value="Genomic_DNA"/>
</dbReference>
<dbReference type="Proteomes" id="UP001153334">
    <property type="component" value="Unassembled WGS sequence"/>
</dbReference>
<gene>
    <name evidence="1" type="ORF">ONZ43_g6809</name>
</gene>
<sequence>MGSITTNGASYPKPLKLSGALEKFEFDDSTPSIGREYPKLNIVDDILNAPNADELIRDLGITLAERGVVFFRAQTNLTDELQKKLIQRLGEMTGKPAESSLHIHPILNQTNEFGVGDNQISTINSVHRNNLYKNDREGKKHSQQWHSDIAFEPVPPDFSSLRLTKLPTNGGDTLWASGYDIYDCLSKPFQKFIEGLTANYAATGQLFKNDDIFQGPRGNPKNIGKSFQAVHPVVRTHPVTGWKSVYAVATFPKYINELNEKESREVLKILHETLIENHQLQVRFKWRNEHDLGK</sequence>
<organism evidence="1 2">
    <name type="scientific">Nemania bipapillata</name>
    <dbReference type="NCBI Taxonomy" id="110536"/>
    <lineage>
        <taxon>Eukaryota</taxon>
        <taxon>Fungi</taxon>
        <taxon>Dikarya</taxon>
        <taxon>Ascomycota</taxon>
        <taxon>Pezizomycotina</taxon>
        <taxon>Sordariomycetes</taxon>
        <taxon>Xylariomycetidae</taxon>
        <taxon>Xylariales</taxon>
        <taxon>Xylariaceae</taxon>
        <taxon>Nemania</taxon>
    </lineage>
</organism>